<sequence>MIPSILQLSGSILLAIMTFLRNTNQIQMYAGIVLVQKRGVINPKLKEILKETFLFRVGLAYICFGYIFQIGEVDYKIDIISKTCDSILLTLLITTLGYFASSLFAKFKFNRLEPFDPEKGNHPDGSIFIEDEK</sequence>
<keyword evidence="1" id="KW-0812">Transmembrane</keyword>
<dbReference type="Proteomes" id="UP000292884">
    <property type="component" value="Unassembled WGS sequence"/>
</dbReference>
<keyword evidence="3" id="KW-1185">Reference proteome</keyword>
<feature type="transmembrane region" description="Helical" evidence="1">
    <location>
        <begin position="53"/>
        <end position="71"/>
    </location>
</feature>
<feature type="transmembrane region" description="Helical" evidence="1">
    <location>
        <begin position="86"/>
        <end position="105"/>
    </location>
</feature>
<evidence type="ECO:0000256" key="1">
    <source>
        <dbReference type="SAM" id="Phobius"/>
    </source>
</evidence>
<gene>
    <name evidence="2" type="ORF">EZ428_11385</name>
</gene>
<dbReference type="EMBL" id="SJSK01000002">
    <property type="protein sequence ID" value="TCC92321.1"/>
    <property type="molecule type" value="Genomic_DNA"/>
</dbReference>
<keyword evidence="1" id="KW-0472">Membrane</keyword>
<keyword evidence="1" id="KW-1133">Transmembrane helix</keyword>
<accession>A0A4R0MYC4</accession>
<name>A0A4R0MYC4_9SPHI</name>
<organism evidence="2 3">
    <name type="scientific">Pedobacter frigiditerrae</name>
    <dbReference type="NCBI Taxonomy" id="2530452"/>
    <lineage>
        <taxon>Bacteria</taxon>
        <taxon>Pseudomonadati</taxon>
        <taxon>Bacteroidota</taxon>
        <taxon>Sphingobacteriia</taxon>
        <taxon>Sphingobacteriales</taxon>
        <taxon>Sphingobacteriaceae</taxon>
        <taxon>Pedobacter</taxon>
    </lineage>
</organism>
<evidence type="ECO:0000313" key="2">
    <source>
        <dbReference type="EMBL" id="TCC92321.1"/>
    </source>
</evidence>
<dbReference type="AlphaFoldDB" id="A0A4R0MYC4"/>
<reference evidence="2 3" key="1">
    <citation type="submission" date="2019-02" db="EMBL/GenBank/DDBJ databases">
        <title>Pedobacter sp. RP-1-13 sp. nov., isolated from Arctic soil.</title>
        <authorList>
            <person name="Dahal R.H."/>
        </authorList>
    </citation>
    <scope>NUCLEOTIDE SEQUENCE [LARGE SCALE GENOMIC DNA]</scope>
    <source>
        <strain evidence="2 3">RP-1-13</strain>
    </source>
</reference>
<comment type="caution">
    <text evidence="2">The sequence shown here is derived from an EMBL/GenBank/DDBJ whole genome shotgun (WGS) entry which is preliminary data.</text>
</comment>
<proteinExistence type="predicted"/>
<dbReference type="RefSeq" id="WP_131553261.1">
    <property type="nucleotide sequence ID" value="NZ_SJSK01000002.1"/>
</dbReference>
<evidence type="ECO:0000313" key="3">
    <source>
        <dbReference type="Proteomes" id="UP000292884"/>
    </source>
</evidence>
<protein>
    <submittedName>
        <fullName evidence="2">Uncharacterized protein</fullName>
    </submittedName>
</protein>